<protein>
    <submittedName>
        <fullName evidence="1">Uncharacterized protein</fullName>
    </submittedName>
</protein>
<evidence type="ECO:0000313" key="2">
    <source>
        <dbReference type="Proteomes" id="UP001259659"/>
    </source>
</evidence>
<organism evidence="1 2">
    <name type="scientific">Haloarcula saliterrae</name>
    <dbReference type="NCBI Taxonomy" id="2950534"/>
    <lineage>
        <taxon>Archaea</taxon>
        <taxon>Methanobacteriati</taxon>
        <taxon>Methanobacteriota</taxon>
        <taxon>Stenosarchaea group</taxon>
        <taxon>Halobacteria</taxon>
        <taxon>Halobacteriales</taxon>
        <taxon>Haloarculaceae</taxon>
        <taxon>Haloarcula</taxon>
    </lineage>
</organism>
<reference evidence="1 2" key="1">
    <citation type="submission" date="2022-06" db="EMBL/GenBank/DDBJ databases">
        <title>Haloarcula sp. a new haloarchaeum isolate from saline soil.</title>
        <authorList>
            <person name="Strakova D."/>
            <person name="Galisteo C."/>
            <person name="Sanchez-Porro C."/>
            <person name="Ventosa A."/>
        </authorList>
    </citation>
    <scope>NUCLEOTIDE SEQUENCE [LARGE SCALE GENOMIC DNA]</scope>
    <source>
        <strain evidence="1 2">S1CR25-12</strain>
    </source>
</reference>
<gene>
    <name evidence="1" type="ORF">NDI56_03945</name>
</gene>
<dbReference type="Proteomes" id="UP001259659">
    <property type="component" value="Unassembled WGS sequence"/>
</dbReference>
<dbReference type="EMBL" id="JAMQON010000001">
    <property type="protein sequence ID" value="MDS0258563.1"/>
    <property type="molecule type" value="Genomic_DNA"/>
</dbReference>
<keyword evidence="2" id="KW-1185">Reference proteome</keyword>
<accession>A0ABU2F8G4</accession>
<name>A0ABU2F8G4_9EURY</name>
<comment type="caution">
    <text evidence="1">The sequence shown here is derived from an EMBL/GenBank/DDBJ whole genome shotgun (WGS) entry which is preliminary data.</text>
</comment>
<sequence>MLGGLRGAGQGIRSAVGGQSVDQGLKALNKVTFGGFGSTVGAGASVIDLVRGNGLNGPLSKQANRRFKGPGELAGGALSGLQNITIQQPGWTKNLLSEPSWLSQLNNTLPEPGWITTLTNPTITEPSWLNTLENPPLPEPGWIPQLDTSINVETPPWADALTDGLDARLDVQVPSPQLDLKTGSIRSEIDEALDGFTDEVVDEAVQEVKRAFDLGGQFR</sequence>
<evidence type="ECO:0000313" key="1">
    <source>
        <dbReference type="EMBL" id="MDS0258563.1"/>
    </source>
</evidence>
<proteinExistence type="predicted"/>